<reference evidence="3 4" key="1">
    <citation type="submission" date="2024-06" db="EMBL/GenBank/DDBJ databases">
        <title>The Natural Products Discovery Center: Release of the First 8490 Sequenced Strains for Exploring Actinobacteria Biosynthetic Diversity.</title>
        <authorList>
            <person name="Kalkreuter E."/>
            <person name="Kautsar S.A."/>
            <person name="Yang D."/>
            <person name="Bader C.D."/>
            <person name="Teijaro C.N."/>
            <person name="Fluegel L."/>
            <person name="Davis C.M."/>
            <person name="Simpson J.R."/>
            <person name="Lauterbach L."/>
            <person name="Steele A.D."/>
            <person name="Gui C."/>
            <person name="Meng S."/>
            <person name="Li G."/>
            <person name="Viehrig K."/>
            <person name="Ye F."/>
            <person name="Su P."/>
            <person name="Kiefer A.F."/>
            <person name="Nichols A."/>
            <person name="Cepeda A.J."/>
            <person name="Yan W."/>
            <person name="Fan B."/>
            <person name="Jiang Y."/>
            <person name="Adhikari A."/>
            <person name="Zheng C.-J."/>
            <person name="Schuster L."/>
            <person name="Cowan T.M."/>
            <person name="Smanski M.J."/>
            <person name="Chevrette M.G."/>
            <person name="De Carvalho L.P.S."/>
            <person name="Shen B."/>
        </authorList>
    </citation>
    <scope>NUCLEOTIDE SEQUENCE [LARGE SCALE GENOMIC DNA]</scope>
    <source>
        <strain evidence="3 4">NPDC077434</strain>
    </source>
</reference>
<keyword evidence="2" id="KW-1133">Transmembrane helix</keyword>
<accession>A0ABV3LJR8</accession>
<organism evidence="3 4">
    <name type="scientific">Microbacterium profundi</name>
    <dbReference type="NCBI Taxonomy" id="450380"/>
    <lineage>
        <taxon>Bacteria</taxon>
        <taxon>Bacillati</taxon>
        <taxon>Actinomycetota</taxon>
        <taxon>Actinomycetes</taxon>
        <taxon>Micrococcales</taxon>
        <taxon>Microbacteriaceae</taxon>
        <taxon>Microbacterium</taxon>
    </lineage>
</organism>
<evidence type="ECO:0000313" key="3">
    <source>
        <dbReference type="EMBL" id="MEW1976156.1"/>
    </source>
</evidence>
<proteinExistence type="predicted"/>
<keyword evidence="2" id="KW-0472">Membrane</keyword>
<sequence>MLSAEESAELRMLQAKAYGPDGGLSVEELERLQELESSGGRLRLAALAQPVSSLRLPALAQHTAPAASLPALNTPQEVVAPQDVVSSQDTAHLREQGRVVERAEGETKRAERATASRSGSSAQQRAPLRPWRRHPIGFALGAVAAALGLGLGIGWAVWGWDAEAYALGAANADRRAQLEESDLYDSGTLTPLTEQYGLVIWSAERSNGDEACVIITGPDEMNKNGCIPSEQLDESAWPNATATVPEGEEKAGQQLMAAMMMSPTGELVPVIQVWDQTSSGWESQYNDAELAQLRELEAEGYEGSALGILGYDGDTVVWSNWTSAGVCIIVSADGGPLEACAPDAESDITLIASIDGVPREYFVQQTKMRGPQLTIIRTTGATVGELDPETGDPIEFTFDDPMFDDLVSDGETGETPG</sequence>
<dbReference type="EMBL" id="JBFBMH010000023">
    <property type="protein sequence ID" value="MEW1976156.1"/>
    <property type="molecule type" value="Genomic_DNA"/>
</dbReference>
<gene>
    <name evidence="3" type="ORF">AB0301_13940</name>
</gene>
<dbReference type="RefSeq" id="WP_366233215.1">
    <property type="nucleotide sequence ID" value="NZ_JBFBMH010000023.1"/>
</dbReference>
<comment type="caution">
    <text evidence="3">The sequence shown here is derived from an EMBL/GenBank/DDBJ whole genome shotgun (WGS) entry which is preliminary data.</text>
</comment>
<feature type="region of interest" description="Disordered" evidence="1">
    <location>
        <begin position="87"/>
        <end position="128"/>
    </location>
</feature>
<evidence type="ECO:0000256" key="2">
    <source>
        <dbReference type="SAM" id="Phobius"/>
    </source>
</evidence>
<evidence type="ECO:0008006" key="5">
    <source>
        <dbReference type="Google" id="ProtNLM"/>
    </source>
</evidence>
<keyword evidence="2" id="KW-0812">Transmembrane</keyword>
<evidence type="ECO:0000256" key="1">
    <source>
        <dbReference type="SAM" id="MobiDB-lite"/>
    </source>
</evidence>
<evidence type="ECO:0000313" key="4">
    <source>
        <dbReference type="Proteomes" id="UP001553715"/>
    </source>
</evidence>
<dbReference type="Proteomes" id="UP001553715">
    <property type="component" value="Unassembled WGS sequence"/>
</dbReference>
<protein>
    <recommendedName>
        <fullName evidence="5">SHOCT domain-containing protein</fullName>
    </recommendedName>
</protein>
<name>A0ABV3LJR8_9MICO</name>
<feature type="compositionally biased region" description="Basic and acidic residues" evidence="1">
    <location>
        <begin position="91"/>
        <end position="114"/>
    </location>
</feature>
<feature type="transmembrane region" description="Helical" evidence="2">
    <location>
        <begin position="136"/>
        <end position="158"/>
    </location>
</feature>
<keyword evidence="4" id="KW-1185">Reference proteome</keyword>
<feature type="compositionally biased region" description="Low complexity" evidence="1">
    <location>
        <begin position="115"/>
        <end position="126"/>
    </location>
</feature>